<accession>A0AAV9U9N9</accession>
<proteinExistence type="predicted"/>
<comment type="caution">
    <text evidence="2">The sequence shown here is derived from an EMBL/GenBank/DDBJ whole genome shotgun (WGS) entry which is preliminary data.</text>
</comment>
<dbReference type="AlphaFoldDB" id="A0AAV9U9N9"/>
<name>A0AAV9U9N9_9PEZI</name>
<evidence type="ECO:0000313" key="3">
    <source>
        <dbReference type="Proteomes" id="UP001375240"/>
    </source>
</evidence>
<sequence>MLPGSTLRVENLDTTLHRPSPERSLVGDIESMEPLTPGSSRSSRSSSSDDGQMGVGWIRGEVAGEVG</sequence>
<feature type="region of interest" description="Disordered" evidence="1">
    <location>
        <begin position="1"/>
        <end position="67"/>
    </location>
</feature>
<gene>
    <name evidence="2" type="ORF">TWF696_001714</name>
</gene>
<feature type="compositionally biased region" description="Low complexity" evidence="1">
    <location>
        <begin position="39"/>
        <end position="48"/>
    </location>
</feature>
<keyword evidence="3" id="KW-1185">Reference proteome</keyword>
<reference evidence="2 3" key="1">
    <citation type="submission" date="2019-10" db="EMBL/GenBank/DDBJ databases">
        <authorList>
            <person name="Palmer J.M."/>
        </authorList>
    </citation>
    <scope>NUCLEOTIDE SEQUENCE [LARGE SCALE GENOMIC DNA]</scope>
    <source>
        <strain evidence="2 3">TWF696</strain>
    </source>
</reference>
<evidence type="ECO:0000256" key="1">
    <source>
        <dbReference type="SAM" id="MobiDB-lite"/>
    </source>
</evidence>
<organism evidence="2 3">
    <name type="scientific">Orbilia brochopaga</name>
    <dbReference type="NCBI Taxonomy" id="3140254"/>
    <lineage>
        <taxon>Eukaryota</taxon>
        <taxon>Fungi</taxon>
        <taxon>Dikarya</taxon>
        <taxon>Ascomycota</taxon>
        <taxon>Pezizomycotina</taxon>
        <taxon>Orbiliomycetes</taxon>
        <taxon>Orbiliales</taxon>
        <taxon>Orbiliaceae</taxon>
        <taxon>Orbilia</taxon>
    </lineage>
</organism>
<dbReference type="EMBL" id="JAVHNQ010000011">
    <property type="protein sequence ID" value="KAK6336148.1"/>
    <property type="molecule type" value="Genomic_DNA"/>
</dbReference>
<protein>
    <submittedName>
        <fullName evidence="2">Uncharacterized protein</fullName>
    </submittedName>
</protein>
<dbReference type="Proteomes" id="UP001375240">
    <property type="component" value="Unassembled WGS sequence"/>
</dbReference>
<evidence type="ECO:0000313" key="2">
    <source>
        <dbReference type="EMBL" id="KAK6336148.1"/>
    </source>
</evidence>